<protein>
    <submittedName>
        <fullName evidence="2">Uncharacterized protein</fullName>
    </submittedName>
</protein>
<evidence type="ECO:0000313" key="3">
    <source>
        <dbReference type="Proteomes" id="UP000245430"/>
    </source>
</evidence>
<reference evidence="2 3" key="1">
    <citation type="submission" date="2018-05" db="EMBL/GenBank/DDBJ databases">
        <title>Genomic Encyclopedia of Archaeal and Bacterial Type Strains, Phase II (KMG-II): from individual species to whole genera.</title>
        <authorList>
            <person name="Goeker M."/>
        </authorList>
    </citation>
    <scope>NUCLEOTIDE SEQUENCE [LARGE SCALE GENOMIC DNA]</scope>
    <source>
        <strain evidence="2 3">DSM 22637</strain>
    </source>
</reference>
<gene>
    <name evidence="2" type="ORF">LX78_01979</name>
</gene>
<dbReference type="OrthoDB" id="1428491at2"/>
<feature type="signal peptide" evidence="1">
    <location>
        <begin position="1"/>
        <end position="25"/>
    </location>
</feature>
<evidence type="ECO:0000256" key="1">
    <source>
        <dbReference type="SAM" id="SignalP"/>
    </source>
</evidence>
<dbReference type="AlphaFoldDB" id="A0A316DM97"/>
<feature type="chain" id="PRO_5016432539" evidence="1">
    <location>
        <begin position="26"/>
        <end position="193"/>
    </location>
</feature>
<dbReference type="RefSeq" id="WP_109682482.1">
    <property type="nucleotide sequence ID" value="NZ_QGGP01000004.1"/>
</dbReference>
<name>A0A316DM97_9FLAO</name>
<proteinExistence type="predicted"/>
<sequence length="193" mass="21737">MKSITKNWVYLIAFLLITTAGFSQDKETKLEDKEKWELVEMQGTITEINKETREISIIGSKGELHTVTAGEEVERFDDIEVGDVITFDFYKYMKAEFRNPTEEELENPLVIVTEEAKAPADLKPGAALGAIVQAVVTIQVINLPFMYVNIEGPNGNFTTIHMKDKELIQKLHVGQVVILTYAEAMAITLEKVE</sequence>
<comment type="caution">
    <text evidence="2">The sequence shown here is derived from an EMBL/GenBank/DDBJ whole genome shotgun (WGS) entry which is preliminary data.</text>
</comment>
<accession>A0A316DM97</accession>
<evidence type="ECO:0000313" key="2">
    <source>
        <dbReference type="EMBL" id="PWK18672.1"/>
    </source>
</evidence>
<dbReference type="EMBL" id="QGGP01000004">
    <property type="protein sequence ID" value="PWK18672.1"/>
    <property type="molecule type" value="Genomic_DNA"/>
</dbReference>
<keyword evidence="1" id="KW-0732">Signal</keyword>
<dbReference type="Proteomes" id="UP000245430">
    <property type="component" value="Unassembled WGS sequence"/>
</dbReference>
<keyword evidence="3" id="KW-1185">Reference proteome</keyword>
<organism evidence="2 3">
    <name type="scientific">Xanthomarina spongicola</name>
    <dbReference type="NCBI Taxonomy" id="570520"/>
    <lineage>
        <taxon>Bacteria</taxon>
        <taxon>Pseudomonadati</taxon>
        <taxon>Bacteroidota</taxon>
        <taxon>Flavobacteriia</taxon>
        <taxon>Flavobacteriales</taxon>
        <taxon>Flavobacteriaceae</taxon>
        <taxon>Xanthomarina</taxon>
    </lineage>
</organism>